<feature type="binding site" evidence="7">
    <location>
        <position position="321"/>
    </location>
    <ligand>
        <name>Zn(2+)</name>
        <dbReference type="ChEBI" id="CHEBI:29105"/>
    </ligand>
</feature>
<comment type="similarity">
    <text evidence="7">Belongs to the metallo-dependent hydrolases superfamily. HutI family.</text>
</comment>
<comment type="pathway">
    <text evidence="7">Amino-acid degradation; L-histidine degradation into L-glutamate; N-formimidoyl-L-glutamate from L-histidine: step 3/3.</text>
</comment>
<feature type="binding site" evidence="7">
    <location>
        <position position="149"/>
    </location>
    <ligand>
        <name>4-imidazolone-5-propanoate</name>
        <dbReference type="ChEBI" id="CHEBI:77893"/>
    </ligand>
</feature>
<comment type="function">
    <text evidence="7">Catalyzes the hydrolytic cleavage of the carbon-nitrogen bond in imidazolone-5-propanoate to yield N-formimidoyl-L-glutamate. It is the third step in the universal histidine degradation pathway.</text>
</comment>
<feature type="binding site" evidence="7">
    <location>
        <position position="182"/>
    </location>
    <ligand>
        <name>4-imidazolone-5-propanoate</name>
        <dbReference type="ChEBI" id="CHEBI:77893"/>
    </ligand>
</feature>
<organism evidence="9 10">
    <name type="scientific">Echinicola jeungdonensis</name>
    <dbReference type="NCBI Taxonomy" id="709343"/>
    <lineage>
        <taxon>Bacteria</taxon>
        <taxon>Pseudomonadati</taxon>
        <taxon>Bacteroidota</taxon>
        <taxon>Cytophagia</taxon>
        <taxon>Cytophagales</taxon>
        <taxon>Cyclobacteriaceae</taxon>
        <taxon>Echinicola</taxon>
    </lineage>
</organism>
<dbReference type="InterPro" id="IPR006680">
    <property type="entry name" value="Amidohydro-rel"/>
</dbReference>
<comment type="subcellular location">
    <subcellularLocation>
        <location evidence="7">Cytoplasm</location>
    </subcellularLocation>
</comment>
<feature type="binding site" evidence="7">
    <location>
        <position position="321"/>
    </location>
    <ligand>
        <name>Fe(3+)</name>
        <dbReference type="ChEBI" id="CHEBI:29034"/>
    </ligand>
</feature>
<feature type="binding site" evidence="7">
    <location>
        <position position="77"/>
    </location>
    <ligand>
        <name>Zn(2+)</name>
        <dbReference type="ChEBI" id="CHEBI:29105"/>
    </ligand>
</feature>
<evidence type="ECO:0000256" key="5">
    <source>
        <dbReference type="ARBA" id="ARBA00022833"/>
    </source>
</evidence>
<evidence type="ECO:0000256" key="4">
    <source>
        <dbReference type="ARBA" id="ARBA00022808"/>
    </source>
</evidence>
<dbReference type="SUPFAM" id="SSF51556">
    <property type="entry name" value="Metallo-dependent hydrolases"/>
    <property type="match status" value="1"/>
</dbReference>
<feature type="binding site" evidence="7">
    <location>
        <position position="77"/>
    </location>
    <ligand>
        <name>Fe(3+)</name>
        <dbReference type="ChEBI" id="CHEBI:29034"/>
    </ligand>
</feature>
<dbReference type="PANTHER" id="PTHR42752">
    <property type="entry name" value="IMIDAZOLONEPROPIONASE"/>
    <property type="match status" value="1"/>
</dbReference>
<sequence length="411" mass="45668">MLLVNIKELCGIRETPVFLKGEQMGELPTISNAYLEIDKDTIADYGPMNQLSPKKWKEKEVLDLRGQFVLPAWCDCHTHLVYVGSREGEFVDKIKGLSYREIADRGGGILNSARRIEEASEEAIFEESWIRLEEVRKMGTGAIEIKSGYGLTVEGELKMLRVIKKLKKKSKMPMRVTFLGAHAFPQEYQYDHQGYLDLICQGMIPKIAEEKLAHYVDAFCEEGFFSPDEIQQILDAAHYYGLKGKLHANQLSNSGGVQLGVKNNLLSVDHLECIGEKEIKALRNSKVIPVLLPTAAFFLQMDYPPARTMIDKGLGLVLATDYNPGSSPSGNIPFLIALSCIQMLMTPEEAINAVTNNAAFAMELEAEVGNIAKGKKANLVITKPMPSLAFLPYAFGNNMVDQVMIGGKLLY</sequence>
<feature type="binding site" evidence="7">
    <location>
        <position position="247"/>
    </location>
    <ligand>
        <name>Fe(3+)</name>
        <dbReference type="ChEBI" id="CHEBI:29034"/>
    </ligand>
</feature>
<protein>
    <recommendedName>
        <fullName evidence="1 7">Imidazolonepropionase</fullName>
        <ecNumber evidence="1 7">3.5.2.7</ecNumber>
    </recommendedName>
    <alternativeName>
        <fullName evidence="7">Imidazolone-5-propionate hydrolase</fullName>
    </alternativeName>
</protein>
<evidence type="ECO:0000313" key="10">
    <source>
        <dbReference type="Proteomes" id="UP001589654"/>
    </source>
</evidence>
<dbReference type="EC" id="3.5.2.7" evidence="1 7"/>
<evidence type="ECO:0000256" key="3">
    <source>
        <dbReference type="ARBA" id="ARBA00022801"/>
    </source>
</evidence>
<feature type="binding site" evidence="7">
    <location>
        <position position="323"/>
    </location>
    <ligand>
        <name>N-formimidoyl-L-glutamate</name>
        <dbReference type="ChEBI" id="CHEBI:58928"/>
    </ligand>
</feature>
<dbReference type="InterPro" id="IPR032466">
    <property type="entry name" value="Metal_Hydrolase"/>
</dbReference>
<evidence type="ECO:0000313" key="9">
    <source>
        <dbReference type="EMBL" id="MFB9212372.1"/>
    </source>
</evidence>
<gene>
    <name evidence="7 9" type="primary">hutI</name>
    <name evidence="9" type="ORF">ACFFUR_11200</name>
</gene>
<keyword evidence="4 7" id="KW-0369">Histidine metabolism</keyword>
<evidence type="ECO:0000259" key="8">
    <source>
        <dbReference type="Pfam" id="PF01979"/>
    </source>
</evidence>
<evidence type="ECO:0000256" key="2">
    <source>
        <dbReference type="ARBA" id="ARBA00022723"/>
    </source>
</evidence>
<comment type="catalytic activity">
    <reaction evidence="7">
        <text>4-imidazolone-5-propanoate + H2O = N-formimidoyl-L-glutamate</text>
        <dbReference type="Rhea" id="RHEA:23660"/>
        <dbReference type="ChEBI" id="CHEBI:15377"/>
        <dbReference type="ChEBI" id="CHEBI:58928"/>
        <dbReference type="ChEBI" id="CHEBI:77893"/>
        <dbReference type="EC" id="3.5.2.7"/>
    </reaction>
</comment>
<evidence type="ECO:0000256" key="7">
    <source>
        <dbReference type="HAMAP-Rule" id="MF_00372"/>
    </source>
</evidence>
<dbReference type="RefSeq" id="WP_290248266.1">
    <property type="nucleotide sequence ID" value="NZ_JAUFQT010000001.1"/>
</dbReference>
<feature type="binding site" evidence="7">
    <location>
        <position position="247"/>
    </location>
    <ligand>
        <name>Zn(2+)</name>
        <dbReference type="ChEBI" id="CHEBI:29105"/>
    </ligand>
</feature>
<name>A0ABV5J6C6_9BACT</name>
<reference evidence="9 10" key="1">
    <citation type="submission" date="2024-09" db="EMBL/GenBank/DDBJ databases">
        <authorList>
            <person name="Sun Q."/>
            <person name="Mori K."/>
        </authorList>
    </citation>
    <scope>NUCLEOTIDE SEQUENCE [LARGE SCALE GENOMIC DNA]</scope>
    <source>
        <strain evidence="9 10">CECT 7682</strain>
    </source>
</reference>
<feature type="binding site" evidence="7">
    <location>
        <position position="325"/>
    </location>
    <ligand>
        <name>N-formimidoyl-L-glutamate</name>
        <dbReference type="ChEBI" id="CHEBI:58928"/>
    </ligand>
</feature>
<keyword evidence="6 7" id="KW-0408">Iron</keyword>
<dbReference type="HAMAP" id="MF_00372">
    <property type="entry name" value="HutI"/>
    <property type="match status" value="1"/>
</dbReference>
<keyword evidence="2 7" id="KW-0479">Metal-binding</keyword>
<dbReference type="SUPFAM" id="SSF51338">
    <property type="entry name" value="Composite domain of metallo-dependent hydrolases"/>
    <property type="match status" value="1"/>
</dbReference>
<evidence type="ECO:0000256" key="1">
    <source>
        <dbReference type="ARBA" id="ARBA00012864"/>
    </source>
</evidence>
<feature type="binding site" evidence="7">
    <location>
        <position position="86"/>
    </location>
    <ligand>
        <name>4-imidazolone-5-propanoate</name>
        <dbReference type="ChEBI" id="CHEBI:77893"/>
    </ligand>
</feature>
<dbReference type="PANTHER" id="PTHR42752:SF1">
    <property type="entry name" value="IMIDAZOLONEPROPIONASE-RELATED"/>
    <property type="match status" value="1"/>
</dbReference>
<evidence type="ECO:0000256" key="6">
    <source>
        <dbReference type="ARBA" id="ARBA00023004"/>
    </source>
</evidence>
<feature type="binding site" evidence="7">
    <location>
        <position position="149"/>
    </location>
    <ligand>
        <name>N-formimidoyl-L-glutamate</name>
        <dbReference type="ChEBI" id="CHEBI:58928"/>
    </ligand>
</feature>
<feature type="binding site" evidence="7">
    <location>
        <position position="326"/>
    </location>
    <ligand>
        <name>4-imidazolone-5-propanoate</name>
        <dbReference type="ChEBI" id="CHEBI:77893"/>
    </ligand>
</feature>
<keyword evidence="7" id="KW-0963">Cytoplasm</keyword>
<accession>A0ABV5J6C6</accession>
<keyword evidence="10" id="KW-1185">Reference proteome</keyword>
<keyword evidence="3 7" id="KW-0378">Hydrolase</keyword>
<keyword evidence="5 7" id="KW-0862">Zinc</keyword>
<comment type="caution">
    <text evidence="9">The sequence shown here is derived from an EMBL/GenBank/DDBJ whole genome shotgun (WGS) entry which is preliminary data.</text>
</comment>
<dbReference type="EMBL" id="JBHMEW010000060">
    <property type="protein sequence ID" value="MFB9212372.1"/>
    <property type="molecule type" value="Genomic_DNA"/>
</dbReference>
<feature type="binding site" evidence="7">
    <location>
        <position position="79"/>
    </location>
    <ligand>
        <name>Fe(3+)</name>
        <dbReference type="ChEBI" id="CHEBI:29034"/>
    </ligand>
</feature>
<dbReference type="Pfam" id="PF01979">
    <property type="entry name" value="Amidohydro_1"/>
    <property type="match status" value="1"/>
</dbReference>
<feature type="binding site" evidence="7">
    <location>
        <position position="250"/>
    </location>
    <ligand>
        <name>4-imidazolone-5-propanoate</name>
        <dbReference type="ChEBI" id="CHEBI:77893"/>
    </ligand>
</feature>
<dbReference type="InterPro" id="IPR005920">
    <property type="entry name" value="HutI"/>
</dbReference>
<proteinExistence type="inferred from homology"/>
<dbReference type="NCBIfam" id="TIGR01224">
    <property type="entry name" value="hutI"/>
    <property type="match status" value="1"/>
</dbReference>
<dbReference type="Gene3D" id="2.30.40.10">
    <property type="entry name" value="Urease, subunit C, domain 1"/>
    <property type="match status" value="1"/>
</dbReference>
<comment type="cofactor">
    <cofactor evidence="7">
        <name>Zn(2+)</name>
        <dbReference type="ChEBI" id="CHEBI:29105"/>
    </cofactor>
    <cofactor evidence="7">
        <name>Fe(3+)</name>
        <dbReference type="ChEBI" id="CHEBI:29034"/>
    </cofactor>
    <text evidence="7">Binds 1 zinc or iron ion per subunit.</text>
</comment>
<feature type="domain" description="Amidohydrolase-related" evidence="8">
    <location>
        <begin position="69"/>
        <end position="409"/>
    </location>
</feature>
<feature type="binding site" evidence="7">
    <location>
        <position position="79"/>
    </location>
    <ligand>
        <name>Zn(2+)</name>
        <dbReference type="ChEBI" id="CHEBI:29105"/>
    </ligand>
</feature>
<dbReference type="Gene3D" id="3.20.20.140">
    <property type="entry name" value="Metal-dependent hydrolases"/>
    <property type="match status" value="1"/>
</dbReference>
<dbReference type="Proteomes" id="UP001589654">
    <property type="component" value="Unassembled WGS sequence"/>
</dbReference>
<dbReference type="InterPro" id="IPR011059">
    <property type="entry name" value="Metal-dep_hydrolase_composite"/>
</dbReference>
<dbReference type="GO" id="GO:0050480">
    <property type="term" value="F:imidazolonepropionase activity"/>
    <property type="evidence" value="ECO:0007669"/>
    <property type="project" value="UniProtKB-EC"/>
</dbReference>